<keyword evidence="1" id="KW-0723">Serine/threonine-protein kinase</keyword>
<dbReference type="CDD" id="cd16936">
    <property type="entry name" value="HATPase_RsbW-like"/>
    <property type="match status" value="1"/>
</dbReference>
<evidence type="ECO:0000259" key="2">
    <source>
        <dbReference type="Pfam" id="PF13581"/>
    </source>
</evidence>
<dbReference type="InterPro" id="IPR003594">
    <property type="entry name" value="HATPase_dom"/>
</dbReference>
<dbReference type="AlphaFoldDB" id="A0A9X5CSV6"/>
<name>A0A9X5CSV6_9ACTN</name>
<proteinExistence type="predicted"/>
<gene>
    <name evidence="3" type="ORF">G3I18_29800</name>
</gene>
<dbReference type="EMBL" id="JAAGNA010001035">
    <property type="protein sequence ID" value="NEC52711.1"/>
    <property type="molecule type" value="Genomic_DNA"/>
</dbReference>
<keyword evidence="1" id="KW-0808">Transferase</keyword>
<protein>
    <submittedName>
        <fullName evidence="3">ATP-binding protein</fullName>
    </submittedName>
</protein>
<keyword evidence="3" id="KW-0547">Nucleotide-binding</keyword>
<dbReference type="GO" id="GO:0005524">
    <property type="term" value="F:ATP binding"/>
    <property type="evidence" value="ECO:0007669"/>
    <property type="project" value="UniProtKB-KW"/>
</dbReference>
<dbReference type="Gene3D" id="3.30.565.10">
    <property type="entry name" value="Histidine kinase-like ATPase, C-terminal domain"/>
    <property type="match status" value="1"/>
</dbReference>
<dbReference type="SUPFAM" id="SSF55874">
    <property type="entry name" value="ATPase domain of HSP90 chaperone/DNA topoisomerase II/histidine kinase"/>
    <property type="match status" value="1"/>
</dbReference>
<keyword evidence="3" id="KW-0067">ATP-binding</keyword>
<dbReference type="InterPro" id="IPR036890">
    <property type="entry name" value="HATPase_C_sf"/>
</dbReference>
<dbReference type="PANTHER" id="PTHR35526:SF3">
    <property type="entry name" value="ANTI-SIGMA-F FACTOR RSBW"/>
    <property type="match status" value="1"/>
</dbReference>
<evidence type="ECO:0000256" key="1">
    <source>
        <dbReference type="ARBA" id="ARBA00022527"/>
    </source>
</evidence>
<keyword evidence="1" id="KW-0418">Kinase</keyword>
<dbReference type="Proteomes" id="UP000471745">
    <property type="component" value="Unassembled WGS sequence"/>
</dbReference>
<comment type="caution">
    <text evidence="3">The sequence shown here is derived from an EMBL/GenBank/DDBJ whole genome shotgun (WGS) entry which is preliminary data.</text>
</comment>
<dbReference type="GO" id="GO:0004674">
    <property type="term" value="F:protein serine/threonine kinase activity"/>
    <property type="evidence" value="ECO:0007669"/>
    <property type="project" value="UniProtKB-KW"/>
</dbReference>
<dbReference type="RefSeq" id="WP_163091198.1">
    <property type="nucleotide sequence ID" value="NZ_JAAGNA010001035.1"/>
</dbReference>
<keyword evidence="4" id="KW-1185">Reference proteome</keyword>
<evidence type="ECO:0000313" key="4">
    <source>
        <dbReference type="Proteomes" id="UP000471745"/>
    </source>
</evidence>
<feature type="domain" description="Histidine kinase/HSP90-like ATPase" evidence="2">
    <location>
        <begin position="22"/>
        <end position="126"/>
    </location>
</feature>
<accession>A0A9X5CSV6</accession>
<dbReference type="PANTHER" id="PTHR35526">
    <property type="entry name" value="ANTI-SIGMA-F FACTOR RSBW-RELATED"/>
    <property type="match status" value="1"/>
</dbReference>
<organism evidence="3 4">
    <name type="scientific">Actinospica acidiphila</name>
    <dbReference type="NCBI Taxonomy" id="304899"/>
    <lineage>
        <taxon>Bacteria</taxon>
        <taxon>Bacillati</taxon>
        <taxon>Actinomycetota</taxon>
        <taxon>Actinomycetes</taxon>
        <taxon>Catenulisporales</taxon>
        <taxon>Actinospicaceae</taxon>
        <taxon>Actinospica</taxon>
    </lineage>
</organism>
<dbReference type="InterPro" id="IPR050267">
    <property type="entry name" value="Anti-sigma-factor_SerPK"/>
</dbReference>
<reference evidence="3 4" key="1">
    <citation type="submission" date="2020-01" db="EMBL/GenBank/DDBJ databases">
        <title>Insect and environment-associated Actinomycetes.</title>
        <authorList>
            <person name="Currrie C."/>
            <person name="Chevrette M."/>
            <person name="Carlson C."/>
            <person name="Stubbendieck R."/>
            <person name="Wendt-Pienkowski E."/>
        </authorList>
    </citation>
    <scope>NUCLEOTIDE SEQUENCE [LARGE SCALE GENOMIC DNA]</scope>
    <source>
        <strain evidence="3 4">SID8189</strain>
    </source>
</reference>
<evidence type="ECO:0000313" key="3">
    <source>
        <dbReference type="EMBL" id="NEC52711.1"/>
    </source>
</evidence>
<dbReference type="Pfam" id="PF13581">
    <property type="entry name" value="HATPase_c_2"/>
    <property type="match status" value="1"/>
</dbReference>
<sequence>MAFVIDRYPCDGSPRLGSMVLEPTPESVPRARHWFRKLIGPYRPACSLDDCVLLISELVTNAVLYGRSDEDEWVVRVEWFRAGSSLRVEVHSPGFPESVQLRTPDADDAHGRGLLLVDAVAASWHSGPSRYGGTVLSFELTDAWPSCRPT</sequence>